<gene>
    <name evidence="5" type="ORF">C8F04DRAFT_438255</name>
</gene>
<dbReference type="EMBL" id="JARJCM010000004">
    <property type="protein sequence ID" value="KAJ7045536.1"/>
    <property type="molecule type" value="Genomic_DNA"/>
</dbReference>
<keyword evidence="6" id="KW-1185">Reference proteome</keyword>
<reference evidence="5" key="1">
    <citation type="submission" date="2023-03" db="EMBL/GenBank/DDBJ databases">
        <title>Massive genome expansion in bonnet fungi (Mycena s.s.) driven by repeated elements and novel gene families across ecological guilds.</title>
        <authorList>
            <consortium name="Lawrence Berkeley National Laboratory"/>
            <person name="Harder C.B."/>
            <person name="Miyauchi S."/>
            <person name="Viragh M."/>
            <person name="Kuo A."/>
            <person name="Thoen E."/>
            <person name="Andreopoulos B."/>
            <person name="Lu D."/>
            <person name="Skrede I."/>
            <person name="Drula E."/>
            <person name="Henrissat B."/>
            <person name="Morin E."/>
            <person name="Kohler A."/>
            <person name="Barry K."/>
            <person name="LaButti K."/>
            <person name="Morin E."/>
            <person name="Salamov A."/>
            <person name="Lipzen A."/>
            <person name="Mereny Z."/>
            <person name="Hegedus B."/>
            <person name="Baldrian P."/>
            <person name="Stursova M."/>
            <person name="Weitz H."/>
            <person name="Taylor A."/>
            <person name="Grigoriev I.V."/>
            <person name="Nagy L.G."/>
            <person name="Martin F."/>
            <person name="Kauserud H."/>
        </authorList>
    </citation>
    <scope>NUCLEOTIDE SEQUENCE</scope>
    <source>
        <strain evidence="5">CBHHK200</strain>
    </source>
</reference>
<dbReference type="Proteomes" id="UP001218188">
    <property type="component" value="Unassembled WGS sequence"/>
</dbReference>
<dbReference type="GO" id="GO:0006631">
    <property type="term" value="P:fatty acid metabolic process"/>
    <property type="evidence" value="ECO:0007669"/>
    <property type="project" value="TreeGrafter"/>
</dbReference>
<evidence type="ECO:0000313" key="6">
    <source>
        <dbReference type="Proteomes" id="UP001218188"/>
    </source>
</evidence>
<dbReference type="SUPFAM" id="SSF56801">
    <property type="entry name" value="Acetyl-CoA synthetase-like"/>
    <property type="match status" value="1"/>
</dbReference>
<dbReference type="Gene3D" id="3.30.300.30">
    <property type="match status" value="1"/>
</dbReference>
<evidence type="ECO:0000259" key="4">
    <source>
        <dbReference type="Pfam" id="PF13193"/>
    </source>
</evidence>
<evidence type="ECO:0008006" key="7">
    <source>
        <dbReference type="Google" id="ProtNLM"/>
    </source>
</evidence>
<feature type="domain" description="AMP-dependent synthetase/ligase" evidence="3">
    <location>
        <begin position="56"/>
        <end position="443"/>
    </location>
</feature>
<dbReference type="Pfam" id="PF00501">
    <property type="entry name" value="AMP-binding"/>
    <property type="match status" value="1"/>
</dbReference>
<evidence type="ECO:0000259" key="3">
    <source>
        <dbReference type="Pfam" id="PF00501"/>
    </source>
</evidence>
<dbReference type="InterPro" id="IPR000873">
    <property type="entry name" value="AMP-dep_synth/lig_dom"/>
</dbReference>
<dbReference type="InterPro" id="IPR045851">
    <property type="entry name" value="AMP-bd_C_sf"/>
</dbReference>
<dbReference type="InterPro" id="IPR020845">
    <property type="entry name" value="AMP-binding_CS"/>
</dbReference>
<proteinExistence type="inferred from homology"/>
<sequence length="599" mass="65984">MSLLWEPKRSLAETDAIMCAPGTPFEMETRLVDGRIYRVYKNLSPSLRAFWLECVGKYSEKTYIVFEQDRLTYGEVHSRALEAAAMFRDVYKVQKGDRVGICSRNCPEYLIVFWACHMLGAVTVLANAWLPAQPLQHCLVNTQCKLILLDPERADRLEPDMINLRLRAGATGVLVFMGSERRGQWTEMECFNASMIHWKLDVLSISKQHTILEDHLELTPEDNATIIFTSGTTGLPKGVLSTNRQFLTNVINVGAASIRASLRRGEDIPSLPSTPQKGVLVGVPLFHVTGSTSFSMLATNNGMKIILVRKWDAEQAATLIKTENIGVAGGVPAMVADLVRSSLVGYPLEGLLFGGSPSPDSLAKRAREAFPSATMSQAYGLSETNSVAVSIAAEDYLARPGSTGRTCPVNEIMIMHNNINLGPGPNNVGEVWLRGPNVMKGYWGDPDATSKVLTSDGWLKTGDLGYLDTDGFLYIKDRLKDVIIRGGENIDSVSVENALYSDHRVMEAAAVAVPDERLGELVAAVVYIDPQFCGQVTEASLIALAKTRLPKFAVPVMVKVVNQPFKLTPSRKIMKDELRKIARHSWEERKAEIWASAKL</sequence>
<evidence type="ECO:0000256" key="1">
    <source>
        <dbReference type="ARBA" id="ARBA00006432"/>
    </source>
</evidence>
<keyword evidence="2" id="KW-0436">Ligase</keyword>
<evidence type="ECO:0000256" key="2">
    <source>
        <dbReference type="ARBA" id="ARBA00022598"/>
    </source>
</evidence>
<dbReference type="Gene3D" id="3.40.50.12780">
    <property type="entry name" value="N-terminal domain of ligase-like"/>
    <property type="match status" value="1"/>
</dbReference>
<dbReference type="Pfam" id="PF13193">
    <property type="entry name" value="AMP-binding_C"/>
    <property type="match status" value="1"/>
</dbReference>
<dbReference type="InterPro" id="IPR025110">
    <property type="entry name" value="AMP-bd_C"/>
</dbReference>
<comment type="similarity">
    <text evidence="1">Belongs to the ATP-dependent AMP-binding enzyme family.</text>
</comment>
<dbReference type="PROSITE" id="PS00455">
    <property type="entry name" value="AMP_BINDING"/>
    <property type="match status" value="1"/>
</dbReference>
<evidence type="ECO:0000313" key="5">
    <source>
        <dbReference type="EMBL" id="KAJ7045536.1"/>
    </source>
</evidence>
<accession>A0AAD6THQ1</accession>
<dbReference type="AlphaFoldDB" id="A0AAD6THQ1"/>
<feature type="domain" description="AMP-binding enzyme C-terminal" evidence="4">
    <location>
        <begin position="495"/>
        <end position="572"/>
    </location>
</feature>
<name>A0AAD6THQ1_9AGAR</name>
<dbReference type="GO" id="GO:0031956">
    <property type="term" value="F:medium-chain fatty acid-CoA ligase activity"/>
    <property type="evidence" value="ECO:0007669"/>
    <property type="project" value="TreeGrafter"/>
</dbReference>
<organism evidence="5 6">
    <name type="scientific">Mycena alexandri</name>
    <dbReference type="NCBI Taxonomy" id="1745969"/>
    <lineage>
        <taxon>Eukaryota</taxon>
        <taxon>Fungi</taxon>
        <taxon>Dikarya</taxon>
        <taxon>Basidiomycota</taxon>
        <taxon>Agaricomycotina</taxon>
        <taxon>Agaricomycetes</taxon>
        <taxon>Agaricomycetidae</taxon>
        <taxon>Agaricales</taxon>
        <taxon>Marasmiineae</taxon>
        <taxon>Mycenaceae</taxon>
        <taxon>Mycena</taxon>
    </lineage>
</organism>
<comment type="caution">
    <text evidence="5">The sequence shown here is derived from an EMBL/GenBank/DDBJ whole genome shotgun (WGS) entry which is preliminary data.</text>
</comment>
<protein>
    <recommendedName>
        <fullName evidence="7">4-coumarate--CoA ligase</fullName>
    </recommendedName>
</protein>
<dbReference type="PANTHER" id="PTHR43201">
    <property type="entry name" value="ACYL-COA SYNTHETASE"/>
    <property type="match status" value="1"/>
</dbReference>
<dbReference type="PANTHER" id="PTHR43201:SF5">
    <property type="entry name" value="MEDIUM-CHAIN ACYL-COA LIGASE ACSF2, MITOCHONDRIAL"/>
    <property type="match status" value="1"/>
</dbReference>
<dbReference type="InterPro" id="IPR042099">
    <property type="entry name" value="ANL_N_sf"/>
</dbReference>